<evidence type="ECO:0000256" key="1">
    <source>
        <dbReference type="ARBA" id="ARBA00008857"/>
    </source>
</evidence>
<evidence type="ECO:0000259" key="5">
    <source>
        <dbReference type="PROSITE" id="PS51898"/>
    </source>
</evidence>
<dbReference type="PROSITE" id="PS51898">
    <property type="entry name" value="TYR_RECOMBINASE"/>
    <property type="match status" value="1"/>
</dbReference>
<organism evidence="7 8">
    <name type="scientific">Streptomyces cupreus</name>
    <dbReference type="NCBI Taxonomy" id="2759956"/>
    <lineage>
        <taxon>Bacteria</taxon>
        <taxon>Bacillati</taxon>
        <taxon>Actinomycetota</taxon>
        <taxon>Actinomycetes</taxon>
        <taxon>Kitasatosporales</taxon>
        <taxon>Streptomycetaceae</taxon>
        <taxon>Streptomyces</taxon>
    </lineage>
</organism>
<comment type="caution">
    <text evidence="7">The sequence shown here is derived from an EMBL/GenBank/DDBJ whole genome shotgun (WGS) entry which is preliminary data.</text>
</comment>
<dbReference type="InterPro" id="IPR050090">
    <property type="entry name" value="Tyrosine_recombinase_XerCD"/>
</dbReference>
<evidence type="ECO:0000256" key="3">
    <source>
        <dbReference type="ARBA" id="ARBA00023172"/>
    </source>
</evidence>
<dbReference type="RefSeq" id="WP_186288167.1">
    <property type="nucleotide sequence ID" value="NZ_JACMSF010000126.1"/>
</dbReference>
<gene>
    <name evidence="7" type="ORF">H4N64_43545</name>
</gene>
<dbReference type="GO" id="GO:0003677">
    <property type="term" value="F:DNA binding"/>
    <property type="evidence" value="ECO:0007669"/>
    <property type="project" value="UniProtKB-UniRule"/>
</dbReference>
<dbReference type="GO" id="GO:0015074">
    <property type="term" value="P:DNA integration"/>
    <property type="evidence" value="ECO:0007669"/>
    <property type="project" value="InterPro"/>
</dbReference>
<dbReference type="InterPro" id="IPR044068">
    <property type="entry name" value="CB"/>
</dbReference>
<dbReference type="InterPro" id="IPR002104">
    <property type="entry name" value="Integrase_catalytic"/>
</dbReference>
<proteinExistence type="inferred from homology"/>
<protein>
    <submittedName>
        <fullName evidence="7">Tyrosine-type recombinase/integrase</fullName>
    </submittedName>
</protein>
<dbReference type="CDD" id="cd00397">
    <property type="entry name" value="DNA_BRE_C"/>
    <property type="match status" value="1"/>
</dbReference>
<evidence type="ECO:0000313" key="7">
    <source>
        <dbReference type="EMBL" id="MBC2908251.1"/>
    </source>
</evidence>
<evidence type="ECO:0000259" key="6">
    <source>
        <dbReference type="PROSITE" id="PS51900"/>
    </source>
</evidence>
<keyword evidence="2 4" id="KW-0238">DNA-binding</keyword>
<dbReference type="Gene3D" id="1.10.443.10">
    <property type="entry name" value="Intergrase catalytic core"/>
    <property type="match status" value="1"/>
</dbReference>
<evidence type="ECO:0000256" key="4">
    <source>
        <dbReference type="PROSITE-ProRule" id="PRU01248"/>
    </source>
</evidence>
<dbReference type="PANTHER" id="PTHR30349">
    <property type="entry name" value="PHAGE INTEGRASE-RELATED"/>
    <property type="match status" value="1"/>
</dbReference>
<reference evidence="7 8" key="1">
    <citation type="submission" date="2020-08" db="EMBL/GenBank/DDBJ databases">
        <title>Streptomyces sp. PSKA01 genome sequencing and assembly.</title>
        <authorList>
            <person name="Mandal S."/>
            <person name="Maiti P.K."/>
            <person name="Das P."/>
        </authorList>
    </citation>
    <scope>NUCLEOTIDE SEQUENCE [LARGE SCALE GENOMIC DNA]</scope>
    <source>
        <strain evidence="7 8">PSKA01</strain>
    </source>
</reference>
<dbReference type="PANTHER" id="PTHR30349:SF41">
    <property type="entry name" value="INTEGRASE_RECOMBINASE PROTEIN MJ0367-RELATED"/>
    <property type="match status" value="1"/>
</dbReference>
<sequence length="358" mass="40133">MALAVVRDLSTARRPASPEELEAFETDVLAGFVLARASAGLADGTIRGDMSHLEQIRSWFGHPLWEMQPSDADAYFGRTVRSASQGTRLAYAQSLSTFFDFLELRYRAELHVVTGTVIACPLDEMNRPRGRGEIGLRIPPTDPEVEMLFTGWRDDLATCRKFAPAARNYTAAKLISLVGLRINEARRLDLDDVRWELGHFGKLHVRFGKGTQGSGPRQRVVPLINGADRLLRWYIEDVWGYFDGDHTRPGAPLFPTERHHADGSATRASADSLRRGLAEAVGSHLPTWSDRLTPHVLRHFCASQLYRHGMDLLAIQELLGPWWVATTMRYVHVLHTHVEDAWIAGQERAAARLKGLAR</sequence>
<feature type="domain" description="Core-binding (CB)" evidence="6">
    <location>
        <begin position="15"/>
        <end position="103"/>
    </location>
</feature>
<dbReference type="InterPro" id="IPR013762">
    <property type="entry name" value="Integrase-like_cat_sf"/>
</dbReference>
<dbReference type="EMBL" id="JACMSF010000126">
    <property type="protein sequence ID" value="MBC2908251.1"/>
    <property type="molecule type" value="Genomic_DNA"/>
</dbReference>
<name>A0A7X1JCI3_9ACTN</name>
<dbReference type="Pfam" id="PF00589">
    <property type="entry name" value="Phage_integrase"/>
    <property type="match status" value="1"/>
</dbReference>
<evidence type="ECO:0000256" key="2">
    <source>
        <dbReference type="ARBA" id="ARBA00023125"/>
    </source>
</evidence>
<keyword evidence="8" id="KW-1185">Reference proteome</keyword>
<dbReference type="Proteomes" id="UP000584670">
    <property type="component" value="Unassembled WGS sequence"/>
</dbReference>
<feature type="domain" description="Tyr recombinase" evidence="5">
    <location>
        <begin position="135"/>
        <end position="343"/>
    </location>
</feature>
<dbReference type="InterPro" id="IPR011010">
    <property type="entry name" value="DNA_brk_join_enz"/>
</dbReference>
<dbReference type="AlphaFoldDB" id="A0A7X1JCI3"/>
<evidence type="ECO:0000313" key="8">
    <source>
        <dbReference type="Proteomes" id="UP000584670"/>
    </source>
</evidence>
<comment type="similarity">
    <text evidence="1">Belongs to the 'phage' integrase family.</text>
</comment>
<accession>A0A7X1JCI3</accession>
<dbReference type="SUPFAM" id="SSF56349">
    <property type="entry name" value="DNA breaking-rejoining enzymes"/>
    <property type="match status" value="1"/>
</dbReference>
<dbReference type="PROSITE" id="PS51900">
    <property type="entry name" value="CB"/>
    <property type="match status" value="1"/>
</dbReference>
<dbReference type="GO" id="GO:0006310">
    <property type="term" value="P:DNA recombination"/>
    <property type="evidence" value="ECO:0007669"/>
    <property type="project" value="UniProtKB-KW"/>
</dbReference>
<keyword evidence="3" id="KW-0233">DNA recombination</keyword>